<name>W0ER83_9BACT</name>
<organism evidence="7 8">
    <name type="scientific">Barnesiella viscericola DSM 18177</name>
    <dbReference type="NCBI Taxonomy" id="880074"/>
    <lineage>
        <taxon>Bacteria</taxon>
        <taxon>Pseudomonadati</taxon>
        <taxon>Bacteroidota</taxon>
        <taxon>Bacteroidia</taxon>
        <taxon>Bacteroidales</taxon>
        <taxon>Barnesiellaceae</taxon>
        <taxon>Barnesiella</taxon>
    </lineage>
</organism>
<keyword evidence="2" id="KW-0326">Glycosidase</keyword>
<evidence type="ECO:0000259" key="6">
    <source>
        <dbReference type="Pfam" id="PF21365"/>
    </source>
</evidence>
<dbReference type="InterPro" id="IPR051816">
    <property type="entry name" value="Glycosyl_Hydrolase_31"/>
</dbReference>
<dbReference type="InterPro" id="IPR000322">
    <property type="entry name" value="Glyco_hydro_31_TIM"/>
</dbReference>
<dbReference type="KEGG" id="bvs:BARVI_11850"/>
<dbReference type="InterPro" id="IPR033403">
    <property type="entry name" value="DUF5110"/>
</dbReference>
<evidence type="ECO:0000313" key="7">
    <source>
        <dbReference type="EMBL" id="AHF13315.1"/>
    </source>
</evidence>
<keyword evidence="3" id="KW-0732">Signal</keyword>
<evidence type="ECO:0000256" key="1">
    <source>
        <dbReference type="ARBA" id="ARBA00007806"/>
    </source>
</evidence>
<feature type="chain" id="PRO_5004788868" evidence="3">
    <location>
        <begin position="21"/>
        <end position="867"/>
    </location>
</feature>
<dbReference type="PANTHER" id="PTHR43863:SF2">
    <property type="entry name" value="MALTASE-GLUCOAMYLASE"/>
    <property type="match status" value="1"/>
</dbReference>
<dbReference type="InterPro" id="IPR048395">
    <property type="entry name" value="Glyco_hydro_31_C"/>
</dbReference>
<dbReference type="Pfam" id="PF01055">
    <property type="entry name" value="Glyco_hydro_31_2nd"/>
    <property type="match status" value="1"/>
</dbReference>
<dbReference type="GeneID" id="90530074"/>
<evidence type="ECO:0000259" key="5">
    <source>
        <dbReference type="Pfam" id="PF17137"/>
    </source>
</evidence>
<comment type="similarity">
    <text evidence="1 2">Belongs to the glycosyl hydrolase 31 family.</text>
</comment>
<evidence type="ECO:0000256" key="2">
    <source>
        <dbReference type="RuleBase" id="RU361185"/>
    </source>
</evidence>
<proteinExistence type="inferred from homology"/>
<dbReference type="InterPro" id="IPR013780">
    <property type="entry name" value="Glyco_hydro_b"/>
</dbReference>
<dbReference type="HOGENOM" id="CLU_005043_1_0_10"/>
<sequence length="867" mass="100531">MKNLLLICVFFILSFLQILAAENNPVADPKAIVRSGDMRFTILTPEMIRIEWSDKQIFEDRASFTVINRRLPVPEYETWEDEEFLYIKTEKLLLQYRLNSFPGTFNPASSKNLKITFEVDGQTVVWYPWKKDPLNLKGTMRTLDGADGENKRAEMEDGLLSRSGWYVIDETAERADGGISLMLDKREDGVDWVSQRQDPPAMDWYFMGYGHNYKKALYDFTRIAGKIPMPPMYAFGYWYSKYEDYSADDYKNLTLEMEENGLPQDVMVIDMDWHYSGSELDGGKGGWTGWSWNTRLIPDPKGLLNWLHEKKLKATLNLHPAYGIAPYEDNYQALYNDLQSRGMDLTADSIINEDGTIRWNLENEDFYKAFFKNIIRPHENIGVDFWWLDWQQWLLAENEEKLSNTFWCNHVFYNDMKAKGQARPIIFHRWGGLGSHRYQIGFSGDSHTSFETLKFETYFTSTASNVGYGYWSHDIGGHHQNGENNPELFLRWIQFGVFSPIIRTHSSNNPDVERRMWKYPNYPLMREAVKLRYAMVPYIYTQARVSYDTGISLCRPLYYEWPENNEAYKHDDEYMFGNDILAAPIVKAADADGTISKTIWLPEGKWYEVCSGEILEGNQSYTRTFTQSDIPHYIKEGAIIPYFPELMDLKSRPDKLILKFIPGSKGELRYYEDENDNDNYENGAFTFTPITQEKNGNEGIYTIHPIEGYFNGMLNERSYDIELLAVNKPENVVVNGLTYTYANDEKPGTWKYDSAKRTAIIYLPKIACDQETKIVVTHGMSSINDIKESKQAVISYSSDSRQMQVSLDKNCNNIHVSLFDVMGKNLLSDHFKDARNILLDLSTIPSDGLCIVQLTYDNHIQTQKIIL</sequence>
<dbReference type="PATRIC" id="fig|880074.11.peg.2442"/>
<evidence type="ECO:0000259" key="4">
    <source>
        <dbReference type="Pfam" id="PF01055"/>
    </source>
</evidence>
<dbReference type="SUPFAM" id="SSF51011">
    <property type="entry name" value="Glycosyl hydrolase domain"/>
    <property type="match status" value="1"/>
</dbReference>
<gene>
    <name evidence="7" type="ORF">BARVI_11850</name>
</gene>
<feature type="domain" description="DUF5110" evidence="5">
    <location>
        <begin position="656"/>
        <end position="724"/>
    </location>
</feature>
<reference evidence="7 8" key="1">
    <citation type="submission" date="2013-12" db="EMBL/GenBank/DDBJ databases">
        <authorList>
            <consortium name="DOE Joint Genome Institute"/>
            <person name="Eisen J."/>
            <person name="Huntemann M."/>
            <person name="Han J."/>
            <person name="Chen A."/>
            <person name="Kyrpides N."/>
            <person name="Mavromatis K."/>
            <person name="Markowitz V."/>
            <person name="Palaniappan K."/>
            <person name="Ivanova N."/>
            <person name="Schaumberg A."/>
            <person name="Pati A."/>
            <person name="Liolios K."/>
            <person name="Nordberg H.P."/>
            <person name="Cantor M.N."/>
            <person name="Hua S.X."/>
            <person name="Woyke T."/>
        </authorList>
    </citation>
    <scope>NUCLEOTIDE SEQUENCE [LARGE SCALE GENOMIC DNA]</scope>
    <source>
        <strain evidence="8">DSM 18177</strain>
    </source>
</reference>
<evidence type="ECO:0000313" key="8">
    <source>
        <dbReference type="Proteomes" id="UP000018901"/>
    </source>
</evidence>
<dbReference type="Gene3D" id="3.20.20.80">
    <property type="entry name" value="Glycosidases"/>
    <property type="match status" value="1"/>
</dbReference>
<dbReference type="GO" id="GO:0004553">
    <property type="term" value="F:hydrolase activity, hydrolyzing O-glycosyl compounds"/>
    <property type="evidence" value="ECO:0007669"/>
    <property type="project" value="InterPro"/>
</dbReference>
<dbReference type="eggNOG" id="COG1501">
    <property type="taxonomic scope" value="Bacteria"/>
</dbReference>
<dbReference type="EMBL" id="CP007034">
    <property type="protein sequence ID" value="AHF13315.1"/>
    <property type="molecule type" value="Genomic_DNA"/>
</dbReference>
<accession>W0ER83</accession>
<dbReference type="OrthoDB" id="176168at2"/>
<dbReference type="CDD" id="cd06595">
    <property type="entry name" value="GH31_u1"/>
    <property type="match status" value="1"/>
</dbReference>
<dbReference type="Gene3D" id="2.60.40.1180">
    <property type="entry name" value="Golgi alpha-mannosidase II"/>
    <property type="match status" value="2"/>
</dbReference>
<dbReference type="InterPro" id="IPR017853">
    <property type="entry name" value="GH"/>
</dbReference>
<dbReference type="Pfam" id="PF17137">
    <property type="entry name" value="DUF5110"/>
    <property type="match status" value="1"/>
</dbReference>
<dbReference type="RefSeq" id="WP_025279392.1">
    <property type="nucleotide sequence ID" value="NZ_CP007034.1"/>
</dbReference>
<protein>
    <submittedName>
        <fullName evidence="7">Alpha-xylosidase</fullName>
    </submittedName>
</protein>
<dbReference type="PANTHER" id="PTHR43863">
    <property type="entry name" value="HYDROLASE, PUTATIVE (AFU_ORTHOLOGUE AFUA_1G03140)-RELATED"/>
    <property type="match status" value="1"/>
</dbReference>
<dbReference type="Proteomes" id="UP000018901">
    <property type="component" value="Chromosome"/>
</dbReference>
<keyword evidence="8" id="KW-1185">Reference proteome</keyword>
<feature type="domain" description="Glycoside hydrolase family 31 TIM barrel" evidence="4">
    <location>
        <begin position="228"/>
        <end position="542"/>
    </location>
</feature>
<evidence type="ECO:0000256" key="3">
    <source>
        <dbReference type="SAM" id="SignalP"/>
    </source>
</evidence>
<feature type="domain" description="Glycosyl hydrolase family 31 C-terminal" evidence="6">
    <location>
        <begin position="550"/>
        <end position="640"/>
    </location>
</feature>
<dbReference type="STRING" id="880074.BARVI_11850"/>
<dbReference type="AlphaFoldDB" id="W0ER83"/>
<feature type="signal peptide" evidence="3">
    <location>
        <begin position="1"/>
        <end position="20"/>
    </location>
</feature>
<keyword evidence="2" id="KW-0378">Hydrolase</keyword>
<dbReference type="SUPFAM" id="SSF51445">
    <property type="entry name" value="(Trans)glycosidases"/>
    <property type="match status" value="1"/>
</dbReference>
<dbReference type="Pfam" id="PF21365">
    <property type="entry name" value="Glyco_hydro_31_3rd"/>
    <property type="match status" value="1"/>
</dbReference>
<dbReference type="GO" id="GO:0005975">
    <property type="term" value="P:carbohydrate metabolic process"/>
    <property type="evidence" value="ECO:0007669"/>
    <property type="project" value="InterPro"/>
</dbReference>